<dbReference type="PANTHER" id="PTHR24221:SF654">
    <property type="entry name" value="ATP-BINDING CASSETTE SUB-FAMILY B MEMBER 6"/>
    <property type="match status" value="1"/>
</dbReference>
<comment type="subcellular location">
    <subcellularLocation>
        <location evidence="1">Cell membrane</location>
        <topology evidence="1">Multi-pass membrane protein</topology>
    </subcellularLocation>
</comment>
<dbReference type="PATRIC" id="fig|477641.3.peg.3730"/>
<dbReference type="EC" id="3.6.3.44" evidence="10"/>
<dbReference type="SUPFAM" id="SSF52540">
    <property type="entry name" value="P-loop containing nucleoside triphosphate hydrolases"/>
    <property type="match status" value="2"/>
</dbReference>
<feature type="domain" description="ABC transporter" evidence="8">
    <location>
        <begin position="335"/>
        <end position="558"/>
    </location>
</feature>
<evidence type="ECO:0000313" key="10">
    <source>
        <dbReference type="EMBL" id="CCH89388.1"/>
    </source>
</evidence>
<dbReference type="OMA" id="DAYFTRY"/>
<keyword evidence="4 10" id="KW-0067">ATP-binding</keyword>
<evidence type="ECO:0000256" key="5">
    <source>
        <dbReference type="ARBA" id="ARBA00022989"/>
    </source>
</evidence>
<evidence type="ECO:0000256" key="7">
    <source>
        <dbReference type="SAM" id="Phobius"/>
    </source>
</evidence>
<evidence type="ECO:0000256" key="1">
    <source>
        <dbReference type="ARBA" id="ARBA00004651"/>
    </source>
</evidence>
<evidence type="ECO:0000259" key="9">
    <source>
        <dbReference type="PROSITE" id="PS50929"/>
    </source>
</evidence>
<evidence type="ECO:0000256" key="2">
    <source>
        <dbReference type="ARBA" id="ARBA00022692"/>
    </source>
</evidence>
<feature type="domain" description="ABC transmembrane type-1" evidence="9">
    <location>
        <begin position="25"/>
        <end position="297"/>
    </location>
</feature>
<dbReference type="GO" id="GO:0045454">
    <property type="term" value="P:cell redox homeostasis"/>
    <property type="evidence" value="ECO:0007669"/>
    <property type="project" value="InterPro"/>
</dbReference>
<accession>I4F175</accession>
<dbReference type="PROSITE" id="PS50929">
    <property type="entry name" value="ABC_TM1F"/>
    <property type="match status" value="2"/>
</dbReference>
<dbReference type="PROSITE" id="PS50893">
    <property type="entry name" value="ABC_TRANSPORTER_2"/>
    <property type="match status" value="2"/>
</dbReference>
<dbReference type="InterPro" id="IPR039421">
    <property type="entry name" value="Type_1_exporter"/>
</dbReference>
<keyword evidence="10" id="KW-0378">Hydrolase</keyword>
<evidence type="ECO:0000256" key="6">
    <source>
        <dbReference type="ARBA" id="ARBA00023136"/>
    </source>
</evidence>
<keyword evidence="2 7" id="KW-0812">Transmembrane</keyword>
<dbReference type="GO" id="GO:0005886">
    <property type="term" value="C:plasma membrane"/>
    <property type="evidence" value="ECO:0007669"/>
    <property type="project" value="UniProtKB-SubCell"/>
</dbReference>
<dbReference type="NCBIfam" id="TIGR02868">
    <property type="entry name" value="CydC"/>
    <property type="match status" value="1"/>
</dbReference>
<dbReference type="InterPro" id="IPR014223">
    <property type="entry name" value="ABC_CydC/D"/>
</dbReference>
<evidence type="ECO:0000256" key="3">
    <source>
        <dbReference type="ARBA" id="ARBA00022741"/>
    </source>
</evidence>
<feature type="transmembrane region" description="Helical" evidence="7">
    <location>
        <begin position="732"/>
        <end position="752"/>
    </location>
</feature>
<dbReference type="PROSITE" id="PS00211">
    <property type="entry name" value="ABC_TRANSPORTER_1"/>
    <property type="match status" value="2"/>
</dbReference>
<dbReference type="PANTHER" id="PTHR24221">
    <property type="entry name" value="ATP-BINDING CASSETTE SUB-FAMILY B"/>
    <property type="match status" value="1"/>
</dbReference>
<keyword evidence="6 7" id="KW-0472">Membrane</keyword>
<organism evidence="10 11">
    <name type="scientific">Modestobacter italicus (strain DSM 44449 / CECT 9708 / BC 501)</name>
    <dbReference type="NCBI Taxonomy" id="2732864"/>
    <lineage>
        <taxon>Bacteria</taxon>
        <taxon>Bacillati</taxon>
        <taxon>Actinomycetota</taxon>
        <taxon>Actinomycetes</taxon>
        <taxon>Geodermatophilales</taxon>
        <taxon>Geodermatophilaceae</taxon>
        <taxon>Modestobacter</taxon>
    </lineage>
</organism>
<gene>
    <name evidence="10" type="primary">cydD</name>
    <name evidence="10" type="ordered locus">MODMU_3985</name>
</gene>
<dbReference type="HOGENOM" id="CLU_000604_17_5_11"/>
<dbReference type="SMART" id="SM00382">
    <property type="entry name" value="AAA"/>
    <property type="match status" value="2"/>
</dbReference>
<dbReference type="eggNOG" id="COG4987">
    <property type="taxonomic scope" value="Bacteria"/>
</dbReference>
<dbReference type="GO" id="GO:0034775">
    <property type="term" value="P:glutathione transmembrane transport"/>
    <property type="evidence" value="ECO:0007669"/>
    <property type="project" value="InterPro"/>
</dbReference>
<dbReference type="STRING" id="477641.MODMU_3985"/>
<feature type="transmembrane region" description="Helical" evidence="7">
    <location>
        <begin position="240"/>
        <end position="264"/>
    </location>
</feature>
<dbReference type="EMBL" id="FO203431">
    <property type="protein sequence ID" value="CCH89388.1"/>
    <property type="molecule type" value="Genomic_DNA"/>
</dbReference>
<reference evidence="10 11" key="1">
    <citation type="journal article" date="2012" name="J. Bacteriol.">
        <title>Genome Sequence of Radiation-Resistant Modestobacter marinus Strain BC501, a Representative Actinobacterium That Thrives on Calcareous Stone Surfaces.</title>
        <authorList>
            <person name="Normand P."/>
            <person name="Gury J."/>
            <person name="Pujic P."/>
            <person name="Chouaia B."/>
            <person name="Crotti E."/>
            <person name="Brusetti L."/>
            <person name="Daffonchio D."/>
            <person name="Vacherie B."/>
            <person name="Barbe V."/>
            <person name="Medigue C."/>
            <person name="Calteau A."/>
            <person name="Ghodhbane-Gtari F."/>
            <person name="Essoussi I."/>
            <person name="Nouioui I."/>
            <person name="Abbassi-Ghozzi I."/>
            <person name="Gtari M."/>
        </authorList>
    </citation>
    <scope>NUCLEOTIDE SEQUENCE [LARGE SCALE GENOMIC DNA]</scope>
    <source>
        <strain evidence="11">BC 501</strain>
    </source>
</reference>
<dbReference type="InterPro" id="IPR003439">
    <property type="entry name" value="ABC_transporter-like_ATP-bd"/>
</dbReference>
<dbReference type="GO" id="GO:0005524">
    <property type="term" value="F:ATP binding"/>
    <property type="evidence" value="ECO:0007669"/>
    <property type="project" value="UniProtKB-KW"/>
</dbReference>
<dbReference type="Proteomes" id="UP000006461">
    <property type="component" value="Chromosome"/>
</dbReference>
<keyword evidence="11" id="KW-1185">Reference proteome</keyword>
<feature type="transmembrane region" description="Helical" evidence="7">
    <location>
        <begin position="809"/>
        <end position="833"/>
    </location>
</feature>
<protein>
    <submittedName>
        <fullName evidence="10">Fused cysteine transporter subunits of ABC superfamily: membrane component ATP-binding component</fullName>
        <ecNumber evidence="10">3.6.3.31</ecNumber>
        <ecNumber evidence="10">3.6.3.44</ecNumber>
    </submittedName>
</protein>
<dbReference type="GO" id="GO:0140359">
    <property type="term" value="F:ABC-type transporter activity"/>
    <property type="evidence" value="ECO:0007669"/>
    <property type="project" value="InterPro"/>
</dbReference>
<dbReference type="AlphaFoldDB" id="I4F175"/>
<evidence type="ECO:0000259" key="8">
    <source>
        <dbReference type="PROSITE" id="PS50893"/>
    </source>
</evidence>
<feature type="domain" description="ABC transporter" evidence="8">
    <location>
        <begin position="909"/>
        <end position="1137"/>
    </location>
</feature>
<dbReference type="OrthoDB" id="3237158at2"/>
<dbReference type="KEGG" id="mmar:MODMU_3985"/>
<dbReference type="InterPro" id="IPR003593">
    <property type="entry name" value="AAA+_ATPase"/>
</dbReference>
<dbReference type="EC" id="3.6.3.31" evidence="10"/>
<dbReference type="InterPro" id="IPR027417">
    <property type="entry name" value="P-loop_NTPase"/>
</dbReference>
<feature type="transmembrane region" description="Helical" evidence="7">
    <location>
        <begin position="158"/>
        <end position="180"/>
    </location>
</feature>
<dbReference type="GO" id="GO:0016887">
    <property type="term" value="F:ATP hydrolysis activity"/>
    <property type="evidence" value="ECO:0007669"/>
    <property type="project" value="InterPro"/>
</dbReference>
<evidence type="ECO:0000256" key="4">
    <source>
        <dbReference type="ARBA" id="ARBA00022840"/>
    </source>
</evidence>
<name>I4F175_MODI5</name>
<dbReference type="Gene3D" id="3.40.50.300">
    <property type="entry name" value="P-loop containing nucleotide triphosphate hydrolases"/>
    <property type="match status" value="2"/>
</dbReference>
<keyword evidence="5 7" id="KW-1133">Transmembrane helix</keyword>
<dbReference type="SUPFAM" id="SSF90123">
    <property type="entry name" value="ABC transporter transmembrane region"/>
    <property type="match status" value="2"/>
</dbReference>
<proteinExistence type="predicted"/>
<feature type="domain" description="ABC transmembrane type-1" evidence="9">
    <location>
        <begin position="595"/>
        <end position="866"/>
    </location>
</feature>
<dbReference type="Gene3D" id="1.20.1560.10">
    <property type="entry name" value="ABC transporter type 1, transmembrane domain"/>
    <property type="match status" value="2"/>
</dbReference>
<dbReference type="Pfam" id="PF00005">
    <property type="entry name" value="ABC_tran"/>
    <property type="match status" value="2"/>
</dbReference>
<evidence type="ECO:0000313" key="11">
    <source>
        <dbReference type="Proteomes" id="UP000006461"/>
    </source>
</evidence>
<keyword evidence="3" id="KW-0547">Nucleotide-binding</keyword>
<dbReference type="InterPro" id="IPR017871">
    <property type="entry name" value="ABC_transporter-like_CS"/>
</dbReference>
<dbReference type="InterPro" id="IPR036640">
    <property type="entry name" value="ABC1_TM_sf"/>
</dbReference>
<dbReference type="eggNOG" id="COG4988">
    <property type="taxonomic scope" value="Bacteria"/>
</dbReference>
<dbReference type="GO" id="GO:0034040">
    <property type="term" value="F:ATPase-coupled lipid transmembrane transporter activity"/>
    <property type="evidence" value="ECO:0007669"/>
    <property type="project" value="TreeGrafter"/>
</dbReference>
<feature type="transmembrane region" description="Helical" evidence="7">
    <location>
        <begin position="845"/>
        <end position="868"/>
    </location>
</feature>
<dbReference type="Pfam" id="PF00664">
    <property type="entry name" value="ABC_membrane"/>
    <property type="match status" value="1"/>
</dbReference>
<dbReference type="InterPro" id="IPR011527">
    <property type="entry name" value="ABC1_TM_dom"/>
</dbReference>
<sequence>MSSPGRGPLGALAGVPGLIGALARAAVLALVQTAGVVLLAAGLARAVADVAAGTTPGTALLVALGGAAVRAAGSGLGQVLAARDARRAEDTLRRRLLTRLLDGEGEAAAAAGGTGPAAVLATTRLHDLGPALATYLPTLAQTAVVPPVLLVVLGVTDWLSALLVAVTLPLVPLFMALVGLHTRDETAAAARALDRIAGHVAELVRGLPVLVGLGRAADQLAALAELGEAHRRRTLATLRIAFLSALVLEVLATLSVALVAVTVGVRLTHGTMELDVALLALLLAPEAFAPLRALGSAHHASEDAAEAAAAARAALATPAPRPVVGELPAGRPRGLTVEDLTVTFPGRGGPAVAGASFTVDPGELVALRGPSGSGKSTVLAVLAGQLLDGAAARVGGTVLRPADVAVVPQSPTTVADTVVDELRRHAGDVDPARATDLADTALDWVQGSHLRERACRTLSPGELQRVALARALVRVQRGARVLLLDEPTASLDADSTAAVAELLLRLRGSLCTVLVTHEPALAALADRTVTLPGRPALPPPHPAPLTTPAPETAAIPTGAGFGAETGAGFGAETGAVNAGPADGGLSWPRPAVVRAVTAGAASSAFGIALTAVSGWLIVRAAEQPPILTLMVAIVAVRASGLGRAVLRWLERLATHDAAFRLASTTRLRLWRALVAQGPAADRTPGRALARLVGDVGLLQDLSVRVVAPQWVAGVVLTGTTAVLTVLDPRAGLLVAAVLAAAVLATVGVHRWADRGVARSAAELQTVTLRETTATLEAAGDLRAHGLAAGAADRLDALGRRQGRAARAGAAAAALGDAVAVLATGAAAVLALAAGSAAVQAGRLDAPVAAVLALAPLALLEPLTAIGAARRSRTAWRDARSRVEAVLAEPVAADPAPADRVAAPAPVRELATEQLTAGWPGRPAVLTDLDLVATAGSGWLVVTGPSGSGKSTLLSVLMAALRSTSGEYVLGDGRRPVPTDRLTRADVQAAIAWCPQDAHVFDAPVRANLALARPRGELAGPDGEQAMRSALTAAGLGPLLADLPAGLDTPVGAGGTSLSGGERRRLAVARALLADRDVVLLDEPTAHLDPPTAAALVADLRRALAGRLVVCATHDPAVAGEQDTVLALAPSAPAPAHR</sequence>